<dbReference type="InterPro" id="IPR004330">
    <property type="entry name" value="FAR1_DNA_bnd_dom"/>
</dbReference>
<keyword evidence="1" id="KW-0175">Coiled coil</keyword>
<feature type="coiled-coil region" evidence="1">
    <location>
        <begin position="270"/>
        <end position="332"/>
    </location>
</feature>
<feature type="compositionally biased region" description="Acidic residues" evidence="2">
    <location>
        <begin position="72"/>
        <end position="82"/>
    </location>
</feature>
<evidence type="ECO:0000256" key="1">
    <source>
        <dbReference type="SAM" id="Coils"/>
    </source>
</evidence>
<feature type="region of interest" description="Disordered" evidence="2">
    <location>
        <begin position="45"/>
        <end position="82"/>
    </location>
</feature>
<sequence>MAISGRTILFCNFCRSKQENSRALHRPSLRHPHCFFSEPRFGRPIDDHRMDSQGKESLPDHNETSDQSCEQLDSEGEQEVQEDTLDLELQTRADNPLPLAMESQNAKVFAGETPRVGMVFDSENQAYDYYNAYGRFLGFSIRKSKMVIRKDKTVTRRVFCCSKEGFRCKHPRGDPMRPRPVTRTGCKARLGIQLRDDGKYSINEFVEEHNHMLAPPSEAHMLRSQRKSQDPQAGSIDSILSFIREEAGGSPNLNQGDSSNYVQRWCYEILKRAEEDKKRIRELSAELHRERRQCAAYREKLHMVLKDMEDHTQHLSKQVENVVDNMKDLESRRSKNNS</sequence>
<dbReference type="AlphaFoldDB" id="A0A200QKV5"/>
<dbReference type="InParanoid" id="A0A200QKV5"/>
<keyword evidence="5" id="KW-1185">Reference proteome</keyword>
<evidence type="ECO:0000313" key="5">
    <source>
        <dbReference type="Proteomes" id="UP000195402"/>
    </source>
</evidence>
<feature type="domain" description="FAR1" evidence="3">
    <location>
        <begin position="128"/>
        <end position="214"/>
    </location>
</feature>
<evidence type="ECO:0000259" key="3">
    <source>
        <dbReference type="Pfam" id="PF03101"/>
    </source>
</evidence>
<dbReference type="PANTHER" id="PTHR46328">
    <property type="entry name" value="FAR-RED IMPAIRED RESPONSIVE (FAR1) FAMILY PROTEIN-RELATED"/>
    <property type="match status" value="1"/>
</dbReference>
<accession>A0A200QKV5</accession>
<dbReference type="STRING" id="56857.A0A200QKV5"/>
<reference evidence="4 5" key="1">
    <citation type="journal article" date="2017" name="Mol. Plant">
        <title>The Genome of Medicinal Plant Macleaya cordata Provides New Insights into Benzylisoquinoline Alkaloids Metabolism.</title>
        <authorList>
            <person name="Liu X."/>
            <person name="Liu Y."/>
            <person name="Huang P."/>
            <person name="Ma Y."/>
            <person name="Qing Z."/>
            <person name="Tang Q."/>
            <person name="Cao H."/>
            <person name="Cheng P."/>
            <person name="Zheng Y."/>
            <person name="Yuan Z."/>
            <person name="Zhou Y."/>
            <person name="Liu J."/>
            <person name="Tang Z."/>
            <person name="Zhuo Y."/>
            <person name="Zhang Y."/>
            <person name="Yu L."/>
            <person name="Huang J."/>
            <person name="Yang P."/>
            <person name="Peng Q."/>
            <person name="Zhang J."/>
            <person name="Jiang W."/>
            <person name="Zhang Z."/>
            <person name="Lin K."/>
            <person name="Ro D.K."/>
            <person name="Chen X."/>
            <person name="Xiong X."/>
            <person name="Shang Y."/>
            <person name="Huang S."/>
            <person name="Zeng J."/>
        </authorList>
    </citation>
    <scope>NUCLEOTIDE SEQUENCE [LARGE SCALE GENOMIC DNA]</scope>
    <source>
        <strain evidence="5">cv. BLH2017</strain>
        <tissue evidence="4">Root</tissue>
    </source>
</reference>
<feature type="compositionally biased region" description="Basic and acidic residues" evidence="2">
    <location>
        <begin position="45"/>
        <end position="64"/>
    </location>
</feature>
<evidence type="ECO:0000313" key="4">
    <source>
        <dbReference type="EMBL" id="OVA11075.1"/>
    </source>
</evidence>
<comment type="caution">
    <text evidence="4">The sequence shown here is derived from an EMBL/GenBank/DDBJ whole genome shotgun (WGS) entry which is preliminary data.</text>
</comment>
<dbReference type="PANTHER" id="PTHR46328:SF27">
    <property type="entry name" value="OS12G0287500 PROTEIN"/>
    <property type="match status" value="1"/>
</dbReference>
<dbReference type="Proteomes" id="UP000195402">
    <property type="component" value="Unassembled WGS sequence"/>
</dbReference>
<proteinExistence type="predicted"/>
<name>A0A200QKV5_MACCD</name>
<dbReference type="EMBL" id="MVGT01001732">
    <property type="protein sequence ID" value="OVA11075.1"/>
    <property type="molecule type" value="Genomic_DNA"/>
</dbReference>
<evidence type="ECO:0000256" key="2">
    <source>
        <dbReference type="SAM" id="MobiDB-lite"/>
    </source>
</evidence>
<dbReference type="Pfam" id="PF03101">
    <property type="entry name" value="FAR1"/>
    <property type="match status" value="1"/>
</dbReference>
<protein>
    <submittedName>
        <fullName evidence="4">FAR1 DNA binding domain</fullName>
    </submittedName>
</protein>
<organism evidence="4 5">
    <name type="scientific">Macleaya cordata</name>
    <name type="common">Five-seeded plume-poppy</name>
    <name type="synonym">Bocconia cordata</name>
    <dbReference type="NCBI Taxonomy" id="56857"/>
    <lineage>
        <taxon>Eukaryota</taxon>
        <taxon>Viridiplantae</taxon>
        <taxon>Streptophyta</taxon>
        <taxon>Embryophyta</taxon>
        <taxon>Tracheophyta</taxon>
        <taxon>Spermatophyta</taxon>
        <taxon>Magnoliopsida</taxon>
        <taxon>Ranunculales</taxon>
        <taxon>Papaveraceae</taxon>
        <taxon>Papaveroideae</taxon>
        <taxon>Macleaya</taxon>
    </lineage>
</organism>
<dbReference type="OrthoDB" id="1894539at2759"/>
<gene>
    <name evidence="4" type="ORF">BVC80_1741g56</name>
</gene>